<evidence type="ECO:0000256" key="1">
    <source>
        <dbReference type="ARBA" id="ARBA00003618"/>
    </source>
</evidence>
<dbReference type="GO" id="GO:0005524">
    <property type="term" value="F:ATP binding"/>
    <property type="evidence" value="ECO:0007669"/>
    <property type="project" value="UniProtKB-KW"/>
</dbReference>
<dbReference type="CDD" id="cd03241">
    <property type="entry name" value="ABC_RecN"/>
    <property type="match status" value="2"/>
</dbReference>
<dbReference type="Proteomes" id="UP001298753">
    <property type="component" value="Unassembled WGS sequence"/>
</dbReference>
<comment type="function">
    <text evidence="1 9">May be involved in recombinational repair of damaged DNA.</text>
</comment>
<dbReference type="GeneID" id="98661025"/>
<evidence type="ECO:0000256" key="5">
    <source>
        <dbReference type="ARBA" id="ARBA00022763"/>
    </source>
</evidence>
<keyword evidence="7 9" id="KW-0234">DNA repair</keyword>
<dbReference type="InterPro" id="IPR003395">
    <property type="entry name" value="RecF/RecN/SMC_N"/>
</dbReference>
<evidence type="ECO:0000256" key="3">
    <source>
        <dbReference type="ARBA" id="ARBA00021315"/>
    </source>
</evidence>
<evidence type="ECO:0000256" key="2">
    <source>
        <dbReference type="ARBA" id="ARBA00009441"/>
    </source>
</evidence>
<dbReference type="InterPro" id="IPR004604">
    <property type="entry name" value="DNA_recomb/repair_RecN"/>
</dbReference>
<accession>A0AAW4VWU3</accession>
<keyword evidence="10" id="KW-0175">Coiled coil</keyword>
<dbReference type="AlphaFoldDB" id="A0AAW4VWU3"/>
<name>A0AAW4VWU3_9FIRM</name>
<feature type="domain" description="RecF/RecN/SMC N-terminal" evidence="11">
    <location>
        <begin position="2"/>
        <end position="508"/>
    </location>
</feature>
<organism evidence="12 13">
    <name type="scientific">Agathobaculum butyriciproducens</name>
    <dbReference type="NCBI Taxonomy" id="1628085"/>
    <lineage>
        <taxon>Bacteria</taxon>
        <taxon>Bacillati</taxon>
        <taxon>Bacillota</taxon>
        <taxon>Clostridia</taxon>
        <taxon>Eubacteriales</taxon>
        <taxon>Butyricicoccaceae</taxon>
        <taxon>Agathobaculum</taxon>
    </lineage>
</organism>
<dbReference type="SUPFAM" id="SSF52540">
    <property type="entry name" value="P-loop containing nucleoside triphosphate hydrolases"/>
    <property type="match status" value="2"/>
</dbReference>
<dbReference type="PANTHER" id="PTHR11059:SF0">
    <property type="entry name" value="DNA REPAIR PROTEIN RECN"/>
    <property type="match status" value="1"/>
</dbReference>
<dbReference type="GO" id="GO:0006281">
    <property type="term" value="P:DNA repair"/>
    <property type="evidence" value="ECO:0007669"/>
    <property type="project" value="UniProtKB-KW"/>
</dbReference>
<dbReference type="PANTHER" id="PTHR11059">
    <property type="entry name" value="DNA REPAIR PROTEIN RECN"/>
    <property type="match status" value="1"/>
</dbReference>
<dbReference type="GO" id="GO:0009432">
    <property type="term" value="P:SOS response"/>
    <property type="evidence" value="ECO:0007669"/>
    <property type="project" value="TreeGrafter"/>
</dbReference>
<dbReference type="GO" id="GO:0043590">
    <property type="term" value="C:bacterial nucleoid"/>
    <property type="evidence" value="ECO:0007669"/>
    <property type="project" value="TreeGrafter"/>
</dbReference>
<comment type="similarity">
    <text evidence="2 9">Belongs to the RecN family.</text>
</comment>
<dbReference type="GO" id="GO:0006310">
    <property type="term" value="P:DNA recombination"/>
    <property type="evidence" value="ECO:0007669"/>
    <property type="project" value="InterPro"/>
</dbReference>
<dbReference type="EMBL" id="JAJEPX010000001">
    <property type="protein sequence ID" value="MCC2175588.1"/>
    <property type="molecule type" value="Genomic_DNA"/>
</dbReference>
<evidence type="ECO:0000256" key="7">
    <source>
        <dbReference type="ARBA" id="ARBA00023204"/>
    </source>
</evidence>
<dbReference type="FunFam" id="3.40.50.300:FF:000319">
    <property type="entry name" value="DNA repair protein RecN"/>
    <property type="match status" value="1"/>
</dbReference>
<reference evidence="12 13" key="1">
    <citation type="submission" date="2021-10" db="EMBL/GenBank/DDBJ databases">
        <title>Anaerobic single-cell dispensing facilitates the cultivation of human gut bacteria.</title>
        <authorList>
            <person name="Afrizal A."/>
        </authorList>
    </citation>
    <scope>NUCLEOTIDE SEQUENCE [LARGE SCALE GENOMIC DNA]</scope>
    <source>
        <strain evidence="12 13">CLA-AA-H270</strain>
    </source>
</reference>
<evidence type="ECO:0000256" key="9">
    <source>
        <dbReference type="PIRNR" id="PIRNR003128"/>
    </source>
</evidence>
<dbReference type="InterPro" id="IPR027417">
    <property type="entry name" value="P-loop_NTPase"/>
</dbReference>
<dbReference type="PIRSF" id="PIRSF003128">
    <property type="entry name" value="RecN"/>
    <property type="match status" value="1"/>
</dbReference>
<dbReference type="NCBIfam" id="TIGR00634">
    <property type="entry name" value="recN"/>
    <property type="match status" value="1"/>
</dbReference>
<dbReference type="Pfam" id="PF02463">
    <property type="entry name" value="SMC_N"/>
    <property type="match status" value="1"/>
</dbReference>
<keyword evidence="13" id="KW-1185">Reference proteome</keyword>
<sequence length="559" mass="61380">MLQLLHIENIAVIERADIELDKGLTVLSGETGAGKSIVIDSIGALLGKRVSRDLVRSGAQKGFVSAVFTDLPHALRELLDELALSGDEPDTLYVQRQISADGKSTCRVNMKPASAAVLRQLAPYLIDIHGQNDGQKLLDEAHHIEYLDGYAGCAEILERYRPKYQALVTLRREITALETGEQERLQRIDMLTFHKEEIEQAALKPDEDEALAQRKAYFDHAGKIAGALEQARMALSGDDEIAGACELLDQAASAIESLREVSDAFDGMAEQAEEVRLLAADLRDSVASQGDNLDFSPAEREMVEQRLDEIYRLKQKYGGTIPEILAYLEKITAELDTLENADDRREELREQYRGMLAEAKGIAAELTEQRRKAAKQLEGEIVRELSELDMDKVKMRVAVRTGTKLSAHGCDTVTFEISVNPGEPEKPLSKVASGGELSRIMLALKNVLTAGEDVGMLIFDEIDTGVSGHAAQQIGRKLSAIAKKKQTLCVTHLPQIAAMGDHHLRISKSVRDGRSYTDVSPMDRAHRVDEIARLLSGEEISDAARRNAEELLDAAGQGA</sequence>
<comment type="caution">
    <text evidence="12">The sequence shown here is derived from an EMBL/GenBank/DDBJ whole genome shotgun (WGS) entry which is preliminary data.</text>
</comment>
<keyword evidence="5 9" id="KW-0227">DNA damage</keyword>
<evidence type="ECO:0000256" key="10">
    <source>
        <dbReference type="SAM" id="Coils"/>
    </source>
</evidence>
<feature type="coiled-coil region" evidence="10">
    <location>
        <begin position="331"/>
        <end position="376"/>
    </location>
</feature>
<evidence type="ECO:0000313" key="13">
    <source>
        <dbReference type="Proteomes" id="UP001298753"/>
    </source>
</evidence>
<proteinExistence type="inferred from homology"/>
<dbReference type="Gene3D" id="3.40.50.300">
    <property type="entry name" value="P-loop containing nucleotide triphosphate hydrolases"/>
    <property type="match status" value="2"/>
</dbReference>
<evidence type="ECO:0000256" key="4">
    <source>
        <dbReference type="ARBA" id="ARBA00022741"/>
    </source>
</evidence>
<dbReference type="RefSeq" id="WP_227599897.1">
    <property type="nucleotide sequence ID" value="NZ_JAJEPX010000001.1"/>
</dbReference>
<evidence type="ECO:0000259" key="11">
    <source>
        <dbReference type="Pfam" id="PF02463"/>
    </source>
</evidence>
<evidence type="ECO:0000256" key="6">
    <source>
        <dbReference type="ARBA" id="ARBA00022840"/>
    </source>
</evidence>
<dbReference type="FunFam" id="3.40.50.300:FF:000356">
    <property type="entry name" value="DNA repair protein RecN"/>
    <property type="match status" value="1"/>
</dbReference>
<keyword evidence="4" id="KW-0547">Nucleotide-binding</keyword>
<evidence type="ECO:0000313" key="12">
    <source>
        <dbReference type="EMBL" id="MCC2175588.1"/>
    </source>
</evidence>
<keyword evidence="6" id="KW-0067">ATP-binding</keyword>
<protein>
    <recommendedName>
        <fullName evidence="3 9">DNA repair protein RecN</fullName>
    </recommendedName>
    <alternativeName>
        <fullName evidence="8 9">Recombination protein N</fullName>
    </alternativeName>
</protein>
<gene>
    <name evidence="12" type="primary">recN</name>
    <name evidence="12" type="ORF">LKD22_00330</name>
</gene>
<evidence type="ECO:0000256" key="8">
    <source>
        <dbReference type="ARBA" id="ARBA00033408"/>
    </source>
</evidence>